<dbReference type="Proteomes" id="UP000302163">
    <property type="component" value="Chromosome"/>
</dbReference>
<protein>
    <submittedName>
        <fullName evidence="1">Uncharacterized protein</fullName>
    </submittedName>
</protein>
<sequence length="127" mass="14191">MNIIELIGNKFLLSLFPKGVEENVLIGQVSLDLADRIMLGIHITQPPANTVTKWGVWGKDYNVIVINVLAQFISKADIINWPSVQPAPLILENKDDGTYAITSKGDDWSITIELKALTFQRCDVYCM</sequence>
<evidence type="ECO:0000313" key="1">
    <source>
        <dbReference type="EMBL" id="QCT21069.1"/>
    </source>
</evidence>
<keyword evidence="2" id="KW-1185">Reference proteome</keyword>
<dbReference type="AlphaFoldDB" id="A0A4P8YK18"/>
<dbReference type="EMBL" id="CP040428">
    <property type="protein sequence ID" value="QCT21069.1"/>
    <property type="molecule type" value="Genomic_DNA"/>
</dbReference>
<evidence type="ECO:0000313" key="2">
    <source>
        <dbReference type="Proteomes" id="UP000302163"/>
    </source>
</evidence>
<dbReference type="KEGG" id="izh:FEM41_16160"/>
<dbReference type="OrthoDB" id="8592993at2"/>
<accession>A0A4P8YK18</accession>
<reference evidence="1 2" key="1">
    <citation type="submission" date="2019-05" db="EMBL/GenBank/DDBJ databases">
        <title>Complete genome sequence of Izhakiella calystegiae KSNA2, an endophyte isolated from beach morning glory (Calystegia soldanella).</title>
        <authorList>
            <person name="Jiang L."/>
            <person name="Jeong J.C."/>
            <person name="Kim C.Y."/>
            <person name="Kim D.H."/>
            <person name="Kim S.W."/>
            <person name="Lee j."/>
        </authorList>
    </citation>
    <scope>NUCLEOTIDE SEQUENCE [LARGE SCALE GENOMIC DNA]</scope>
    <source>
        <strain evidence="1 2">KSNA2</strain>
    </source>
</reference>
<name>A0A4P8YK18_9ENTR</name>
<gene>
    <name evidence="1" type="ORF">FEM41_16160</name>
</gene>
<organism evidence="1 2">
    <name type="scientific">Jejubacter calystegiae</name>
    <dbReference type="NCBI Taxonomy" id="2579935"/>
    <lineage>
        <taxon>Bacteria</taxon>
        <taxon>Pseudomonadati</taxon>
        <taxon>Pseudomonadota</taxon>
        <taxon>Gammaproteobacteria</taxon>
        <taxon>Enterobacterales</taxon>
        <taxon>Enterobacteriaceae</taxon>
        <taxon>Jejubacter</taxon>
    </lineage>
</organism>
<proteinExistence type="predicted"/>
<dbReference type="RefSeq" id="WP_138097226.1">
    <property type="nucleotide sequence ID" value="NZ_CP040428.1"/>
</dbReference>